<evidence type="ECO:0000256" key="3">
    <source>
        <dbReference type="ARBA" id="ARBA00022827"/>
    </source>
</evidence>
<dbReference type="Gene3D" id="3.30.465.10">
    <property type="match status" value="1"/>
</dbReference>
<dbReference type="SUPFAM" id="SSF56176">
    <property type="entry name" value="FAD-binding/transporter-associated domain-like"/>
    <property type="match status" value="1"/>
</dbReference>
<name>A0AAD9HCT6_9PEZI</name>
<dbReference type="PANTHER" id="PTHR42973">
    <property type="entry name" value="BINDING OXIDOREDUCTASE, PUTATIVE (AFU_ORTHOLOGUE AFUA_1G17690)-RELATED"/>
    <property type="match status" value="1"/>
</dbReference>
<evidence type="ECO:0000256" key="1">
    <source>
        <dbReference type="ARBA" id="ARBA00005466"/>
    </source>
</evidence>
<dbReference type="GO" id="GO:0016491">
    <property type="term" value="F:oxidoreductase activity"/>
    <property type="evidence" value="ECO:0007669"/>
    <property type="project" value="UniProtKB-KW"/>
</dbReference>
<proteinExistence type="inferred from homology"/>
<evidence type="ECO:0000313" key="5">
    <source>
        <dbReference type="EMBL" id="KAK2026483.1"/>
    </source>
</evidence>
<comment type="similarity">
    <text evidence="1">Belongs to the oxygen-dependent FAD-linked oxidoreductase family.</text>
</comment>
<evidence type="ECO:0000256" key="2">
    <source>
        <dbReference type="ARBA" id="ARBA00022630"/>
    </source>
</evidence>
<dbReference type="InterPro" id="IPR050416">
    <property type="entry name" value="FAD-linked_Oxidoreductase"/>
</dbReference>
<dbReference type="InterPro" id="IPR016169">
    <property type="entry name" value="FAD-bd_PCMH_sub2"/>
</dbReference>
<sequence length="318" mass="34213">MGYGPSSTGGWTKGGGHSRVARYYGLGAHHVLSARVILASGDVVVADLCNNTDLSYAIRGGGSGTYDVTQMTLKTYPTKNTNVIDVTVNDNPINADSSSRLLYAMTYTYCPFPYLSRVGFGGCGGWALNSSGPIGGGNFTTLYTQSLVNLEQDSSETTLLFASVATKINPLSKAGFDKSITQEALSDFGTYFNKNLEASAVSGFSTLSSRLLGKSALDVSCAELQQVMEMVAEADGKTVYNILVHHGLEEPPVVRDKTAAVQPGWYNSVVLDIFERPILVESIEAELLVDMRQNILPIYQKLSPNTGRLHERSGLGRR</sequence>
<dbReference type="PANTHER" id="PTHR42973:SF7">
    <property type="entry name" value="FAD-BINDING PCMH-TYPE DOMAIN-CONTAINING PROTEIN"/>
    <property type="match status" value="1"/>
</dbReference>
<dbReference type="AlphaFoldDB" id="A0AAD9HCT6"/>
<evidence type="ECO:0000256" key="4">
    <source>
        <dbReference type="ARBA" id="ARBA00023002"/>
    </source>
</evidence>
<dbReference type="EMBL" id="MU842914">
    <property type="protein sequence ID" value="KAK2026483.1"/>
    <property type="molecule type" value="Genomic_DNA"/>
</dbReference>
<evidence type="ECO:0000313" key="6">
    <source>
        <dbReference type="Proteomes" id="UP001232148"/>
    </source>
</evidence>
<keyword evidence="3" id="KW-0274">FAD</keyword>
<reference evidence="5" key="1">
    <citation type="submission" date="2021-06" db="EMBL/GenBank/DDBJ databases">
        <title>Comparative genomics, transcriptomics and evolutionary studies reveal genomic signatures of adaptation to plant cell wall in hemibiotrophic fungi.</title>
        <authorList>
            <consortium name="DOE Joint Genome Institute"/>
            <person name="Baroncelli R."/>
            <person name="Diaz J.F."/>
            <person name="Benocci T."/>
            <person name="Peng M."/>
            <person name="Battaglia E."/>
            <person name="Haridas S."/>
            <person name="Andreopoulos W."/>
            <person name="Labutti K."/>
            <person name="Pangilinan J."/>
            <person name="Floch G.L."/>
            <person name="Makela M.R."/>
            <person name="Henrissat B."/>
            <person name="Grigoriev I.V."/>
            <person name="Crouch J.A."/>
            <person name="De Vries R.P."/>
            <person name="Sukno S.A."/>
            <person name="Thon M.R."/>
        </authorList>
    </citation>
    <scope>NUCLEOTIDE SEQUENCE</scope>
    <source>
        <strain evidence="5">MAFF235873</strain>
    </source>
</reference>
<comment type="caution">
    <text evidence="5">The sequence shown here is derived from an EMBL/GenBank/DDBJ whole genome shotgun (WGS) entry which is preliminary data.</text>
</comment>
<protein>
    <recommendedName>
        <fullName evidence="7">FAD-binding PCMH-type domain-containing protein</fullName>
    </recommendedName>
</protein>
<evidence type="ECO:0008006" key="7">
    <source>
        <dbReference type="Google" id="ProtNLM"/>
    </source>
</evidence>
<keyword evidence="6" id="KW-1185">Reference proteome</keyword>
<keyword evidence="4" id="KW-0560">Oxidoreductase</keyword>
<gene>
    <name evidence="5" type="ORF">LX32DRAFT_701506</name>
</gene>
<dbReference type="GO" id="GO:0050660">
    <property type="term" value="F:flavin adenine dinucleotide binding"/>
    <property type="evidence" value="ECO:0007669"/>
    <property type="project" value="InterPro"/>
</dbReference>
<accession>A0AAD9HCT6</accession>
<keyword evidence="2" id="KW-0285">Flavoprotein</keyword>
<dbReference type="InterPro" id="IPR036318">
    <property type="entry name" value="FAD-bd_PCMH-like_sf"/>
</dbReference>
<organism evidence="5 6">
    <name type="scientific">Colletotrichum zoysiae</name>
    <dbReference type="NCBI Taxonomy" id="1216348"/>
    <lineage>
        <taxon>Eukaryota</taxon>
        <taxon>Fungi</taxon>
        <taxon>Dikarya</taxon>
        <taxon>Ascomycota</taxon>
        <taxon>Pezizomycotina</taxon>
        <taxon>Sordariomycetes</taxon>
        <taxon>Hypocreomycetidae</taxon>
        <taxon>Glomerellales</taxon>
        <taxon>Glomerellaceae</taxon>
        <taxon>Colletotrichum</taxon>
        <taxon>Colletotrichum graminicola species complex</taxon>
    </lineage>
</organism>
<dbReference type="Proteomes" id="UP001232148">
    <property type="component" value="Unassembled WGS sequence"/>
</dbReference>